<dbReference type="EMBL" id="CP012752">
    <property type="protein sequence ID" value="ALG14758.1"/>
    <property type="molecule type" value="Genomic_DNA"/>
</dbReference>
<dbReference type="Pfam" id="PF05426">
    <property type="entry name" value="Alginate_lyase"/>
    <property type="match status" value="1"/>
</dbReference>
<gene>
    <name evidence="4" type="ORF">AOZ06_12870</name>
    <name evidence="5" type="ORF">AOZ06_13190</name>
</gene>
<evidence type="ECO:0000313" key="6">
    <source>
        <dbReference type="Proteomes" id="UP000063699"/>
    </source>
</evidence>
<sequence>MTPEQRSLRARIAAHASWATTSDRGEKARKGAAALLERFERQVDPDGVLPAEERRQRALSARKAHMLSLAAKSATARRRGA</sequence>
<dbReference type="EMBL" id="CP012752">
    <property type="protein sequence ID" value="ALG14753.1"/>
    <property type="molecule type" value="Genomic_DNA"/>
</dbReference>
<keyword evidence="1" id="KW-0732">Signal</keyword>
<evidence type="ECO:0000313" key="5">
    <source>
        <dbReference type="EMBL" id="ALG14758.1"/>
    </source>
</evidence>
<dbReference type="Gene3D" id="1.50.10.100">
    <property type="entry name" value="Chondroitin AC/alginate lyase"/>
    <property type="match status" value="1"/>
</dbReference>
<dbReference type="AlphaFoldDB" id="A0A0N9IHC4"/>
<dbReference type="InterPro" id="IPR008929">
    <property type="entry name" value="Chondroitin_lyas"/>
</dbReference>
<evidence type="ECO:0000256" key="1">
    <source>
        <dbReference type="ARBA" id="ARBA00022729"/>
    </source>
</evidence>
<proteinExistence type="predicted"/>
<dbReference type="Proteomes" id="UP000063699">
    <property type="component" value="Chromosome"/>
</dbReference>
<keyword evidence="6" id="KW-1185">Reference proteome</keyword>
<evidence type="ECO:0000256" key="2">
    <source>
        <dbReference type="ARBA" id="ARBA00023239"/>
    </source>
</evidence>
<name>A0A0N9IHC4_9PSEU</name>
<keyword evidence="2" id="KW-0456">Lyase</keyword>
<reference evidence="5 6" key="1">
    <citation type="submission" date="2015-07" db="EMBL/GenBank/DDBJ databases">
        <title>Genome sequencing of Kibdelosporangium phytohabitans.</title>
        <authorList>
            <person name="Qin S."/>
            <person name="Xing K."/>
        </authorList>
    </citation>
    <scope>NUCLEOTIDE SEQUENCE [LARGE SCALE GENOMIC DNA]</scope>
    <source>
        <strain evidence="5 6">KLBMP1111</strain>
    </source>
</reference>
<dbReference type="OrthoDB" id="3432435at2"/>
<evidence type="ECO:0000313" key="4">
    <source>
        <dbReference type="EMBL" id="ALG14753.1"/>
    </source>
</evidence>
<dbReference type="KEGG" id="kphy:AOZ06_13190"/>
<evidence type="ECO:0000259" key="3">
    <source>
        <dbReference type="Pfam" id="PF05426"/>
    </source>
</evidence>
<accession>A0A0N9IHC4</accession>
<organism evidence="5 6">
    <name type="scientific">Kibdelosporangium phytohabitans</name>
    <dbReference type="NCBI Taxonomy" id="860235"/>
    <lineage>
        <taxon>Bacteria</taxon>
        <taxon>Bacillati</taxon>
        <taxon>Actinomycetota</taxon>
        <taxon>Actinomycetes</taxon>
        <taxon>Pseudonocardiales</taxon>
        <taxon>Pseudonocardiaceae</taxon>
        <taxon>Kibdelosporangium</taxon>
    </lineage>
</organism>
<dbReference type="InterPro" id="IPR008397">
    <property type="entry name" value="Alginate_lyase_dom"/>
</dbReference>
<feature type="domain" description="Alginate lyase" evidence="3">
    <location>
        <begin position="12"/>
        <end position="60"/>
    </location>
</feature>
<protein>
    <recommendedName>
        <fullName evidence="3">Alginate lyase domain-containing protein</fullName>
    </recommendedName>
</protein>
<dbReference type="KEGG" id="kphy:AOZ06_12870"/>